<dbReference type="EMBL" id="AZEY01000079">
    <property type="protein sequence ID" value="KRL64921.1"/>
    <property type="molecule type" value="Genomic_DNA"/>
</dbReference>
<name>A0A0R1S950_9LACO</name>
<dbReference type="GO" id="GO:0016020">
    <property type="term" value="C:membrane"/>
    <property type="evidence" value="ECO:0007669"/>
    <property type="project" value="UniProtKB-SubCell"/>
</dbReference>
<evidence type="ECO:0000256" key="3">
    <source>
        <dbReference type="ARBA" id="ARBA00022989"/>
    </source>
</evidence>
<dbReference type="InterPro" id="IPR017501">
    <property type="entry name" value="Phage_infect_YhgE_C"/>
</dbReference>
<dbReference type="NCBIfam" id="TIGR03062">
    <property type="entry name" value="pip_yhgE_Cterm"/>
    <property type="match status" value="1"/>
</dbReference>
<dbReference type="NCBIfam" id="TIGR03061">
    <property type="entry name" value="pip_yhgE_Nterm"/>
    <property type="match status" value="1"/>
</dbReference>
<gene>
    <name evidence="7" type="ORF">FC85_GL000710</name>
</gene>
<feature type="transmembrane region" description="Helical" evidence="5">
    <location>
        <begin position="684"/>
        <end position="701"/>
    </location>
</feature>
<dbReference type="RefSeq" id="WP_057865168.1">
    <property type="nucleotide sequence ID" value="NZ_AZEY01000079.1"/>
</dbReference>
<dbReference type="PATRIC" id="fig|1423739.3.peg.742"/>
<evidence type="ECO:0000256" key="5">
    <source>
        <dbReference type="SAM" id="Phobius"/>
    </source>
</evidence>
<dbReference type="InterPro" id="IPR051328">
    <property type="entry name" value="T7SS_ABC-Transporter"/>
</dbReference>
<dbReference type="GO" id="GO:0140359">
    <property type="term" value="F:ABC-type transporter activity"/>
    <property type="evidence" value="ECO:0007669"/>
    <property type="project" value="InterPro"/>
</dbReference>
<feature type="transmembrane region" description="Helical" evidence="5">
    <location>
        <begin position="595"/>
        <end position="620"/>
    </location>
</feature>
<accession>A0A0R1S950</accession>
<dbReference type="InterPro" id="IPR017500">
    <property type="entry name" value="Phage_infect_YhgE_N"/>
</dbReference>
<dbReference type="AlphaFoldDB" id="A0A0R1S950"/>
<dbReference type="PANTHER" id="PTHR43077:SF10">
    <property type="entry name" value="TRANSPORT PERMEASE PROTEIN"/>
    <property type="match status" value="1"/>
</dbReference>
<comment type="subcellular location">
    <subcellularLocation>
        <location evidence="1">Membrane</location>
        <topology evidence="1">Multi-pass membrane protein</topology>
    </subcellularLocation>
</comment>
<dbReference type="Proteomes" id="UP000052013">
    <property type="component" value="Unassembled WGS sequence"/>
</dbReference>
<reference evidence="7 8" key="1">
    <citation type="journal article" date="2015" name="Genome Announc.">
        <title>Expanding the biotechnology potential of lactobacilli through comparative genomics of 213 strains and associated genera.</title>
        <authorList>
            <person name="Sun Z."/>
            <person name="Harris H.M."/>
            <person name="McCann A."/>
            <person name="Guo C."/>
            <person name="Argimon S."/>
            <person name="Zhang W."/>
            <person name="Yang X."/>
            <person name="Jeffery I.B."/>
            <person name="Cooney J.C."/>
            <person name="Kagawa T.F."/>
            <person name="Liu W."/>
            <person name="Song Y."/>
            <person name="Salvetti E."/>
            <person name="Wrobel A."/>
            <person name="Rasinkangas P."/>
            <person name="Parkhill J."/>
            <person name="Rea M.C."/>
            <person name="O'Sullivan O."/>
            <person name="Ritari J."/>
            <person name="Douillard F.P."/>
            <person name="Paul Ross R."/>
            <person name="Yang R."/>
            <person name="Briner A.E."/>
            <person name="Felis G.E."/>
            <person name="de Vos W.M."/>
            <person name="Barrangou R."/>
            <person name="Klaenhammer T.R."/>
            <person name="Caufield P.W."/>
            <person name="Cui Y."/>
            <person name="Zhang H."/>
            <person name="O'Toole P.W."/>
        </authorList>
    </citation>
    <scope>NUCLEOTIDE SEQUENCE [LARGE SCALE GENOMIC DNA]</scope>
    <source>
        <strain evidence="7 8">DSM 14421</strain>
    </source>
</reference>
<feature type="domain" description="ABC-2 type transporter transmembrane" evidence="6">
    <location>
        <begin position="33"/>
        <end position="166"/>
    </location>
</feature>
<evidence type="ECO:0000256" key="4">
    <source>
        <dbReference type="ARBA" id="ARBA00023136"/>
    </source>
</evidence>
<dbReference type="InterPro" id="IPR013525">
    <property type="entry name" value="ABC2_TM"/>
</dbReference>
<evidence type="ECO:0000256" key="2">
    <source>
        <dbReference type="ARBA" id="ARBA00022692"/>
    </source>
</evidence>
<protein>
    <submittedName>
        <fullName evidence="7">YhgE Pip domain protein</fullName>
    </submittedName>
</protein>
<feature type="transmembrane region" description="Helical" evidence="5">
    <location>
        <begin position="566"/>
        <end position="589"/>
    </location>
</feature>
<dbReference type="Pfam" id="PF12698">
    <property type="entry name" value="ABC2_membrane_3"/>
    <property type="match status" value="2"/>
</dbReference>
<sequence>MTILRNIMSVYQRDIHAIFHHRAALITVVALCFLPCLYTLVNVKAIWNPYTTSEVDNIPVAIVNKDQGAALRGKSVNFGNTIVSNLKKNHQIGWRFISANQAAQNLRTGKYYAEIEIPKNFSKKLSSIASTNPQKAQIIYTANTKNSPMGTKITENAATTLVNVVKERFTYEVNKTVFSYINFVGKQAGDHQNQLLNLKDLIINLGDTLGLATSSLGEITDTSNGLATVFSELKPVISASQSVDIDGVARSGNKKLLKLTKSSLQQSFSNGDANLRNVQVTALQLRGLISELNHLTKNMNHDKLNALVTKIDIQTDLLSSQMKPLITFLTAVNQNMNSQNVAELIGSLKTVKQTLVTVKQQVTHLKDQLNQADRINTNLKQQLLSNVYHIADSLSLTLAKYNHKTNSDLTGISNNLLSYSDRSANILSDVEKVRHLNAQSLNTVIQGNQLIGSSSKKLENQLLQYKSMILAASNQLKLTDDHNIASVITILQNNPKLMGSSLASPFKMKNENIYQMGTFGAAFSPTYIALSIWVGCAMLVSVLRTTAPRARRYRLLTTRQEYIGKLLTFLTLSLIQTGIIVLSTVLILHVHVVNLFLMTITGVLSSLTFSMIVFTMVAIFGNLGKALAVMMVALQLAGSGAMYPVQLNPLVFRILQPMFPFTYSVSGFREAIAGPNIETVVVDFFILTFMLIFSLLVGLFLKSPLKRMTQRLQNDFERTGIGN</sequence>
<keyword evidence="4 5" id="KW-0472">Membrane</keyword>
<organism evidence="7 8">
    <name type="scientific">Lentilactobacillus diolivorans DSM 14421</name>
    <dbReference type="NCBI Taxonomy" id="1423739"/>
    <lineage>
        <taxon>Bacteria</taxon>
        <taxon>Bacillati</taxon>
        <taxon>Bacillota</taxon>
        <taxon>Bacilli</taxon>
        <taxon>Lactobacillales</taxon>
        <taxon>Lactobacillaceae</taxon>
        <taxon>Lentilactobacillus</taxon>
    </lineage>
</organism>
<proteinExistence type="predicted"/>
<evidence type="ECO:0000313" key="8">
    <source>
        <dbReference type="Proteomes" id="UP000052013"/>
    </source>
</evidence>
<comment type="caution">
    <text evidence="7">The sequence shown here is derived from an EMBL/GenBank/DDBJ whole genome shotgun (WGS) entry which is preliminary data.</text>
</comment>
<keyword evidence="3 5" id="KW-1133">Transmembrane helix</keyword>
<feature type="domain" description="ABC-2 type transporter transmembrane" evidence="6">
    <location>
        <begin position="331"/>
        <end position="699"/>
    </location>
</feature>
<evidence type="ECO:0000256" key="1">
    <source>
        <dbReference type="ARBA" id="ARBA00004141"/>
    </source>
</evidence>
<feature type="transmembrane region" description="Helical" evidence="5">
    <location>
        <begin position="527"/>
        <end position="545"/>
    </location>
</feature>
<evidence type="ECO:0000259" key="6">
    <source>
        <dbReference type="Pfam" id="PF12698"/>
    </source>
</evidence>
<dbReference type="STRING" id="1423739.FC85_GL000710"/>
<dbReference type="Gene3D" id="3.40.1710.10">
    <property type="entry name" value="abc type-2 transporter like domain"/>
    <property type="match status" value="1"/>
</dbReference>
<dbReference type="PANTHER" id="PTHR43077">
    <property type="entry name" value="TRANSPORT PERMEASE YVFS-RELATED"/>
    <property type="match status" value="1"/>
</dbReference>
<feature type="transmembrane region" description="Helical" evidence="5">
    <location>
        <begin position="21"/>
        <end position="41"/>
    </location>
</feature>
<feature type="transmembrane region" description="Helical" evidence="5">
    <location>
        <begin position="627"/>
        <end position="645"/>
    </location>
</feature>
<keyword evidence="2 5" id="KW-0812">Transmembrane</keyword>
<evidence type="ECO:0000313" key="7">
    <source>
        <dbReference type="EMBL" id="KRL64921.1"/>
    </source>
</evidence>